<dbReference type="PANTHER" id="PTHR24305">
    <property type="entry name" value="CYTOCHROME P450"/>
    <property type="match status" value="1"/>
</dbReference>
<dbReference type="PRINTS" id="PR00463">
    <property type="entry name" value="EP450I"/>
</dbReference>
<comment type="catalytic activity">
    <reaction evidence="20">
        <text>dodecan-1-ol + reduced [NADPH--hemoprotein reductase] + O2 = 1,5-dodecanediol + oxidized [NADPH--hemoprotein reductase] + H2O + H(+)</text>
        <dbReference type="Rhea" id="RHEA:76759"/>
        <dbReference type="Rhea" id="RHEA-COMP:11964"/>
        <dbReference type="Rhea" id="RHEA-COMP:11965"/>
        <dbReference type="ChEBI" id="CHEBI:15377"/>
        <dbReference type="ChEBI" id="CHEBI:15378"/>
        <dbReference type="ChEBI" id="CHEBI:15379"/>
        <dbReference type="ChEBI" id="CHEBI:28878"/>
        <dbReference type="ChEBI" id="CHEBI:57618"/>
        <dbReference type="ChEBI" id="CHEBI:58210"/>
        <dbReference type="ChEBI" id="CHEBI:195414"/>
    </reaction>
    <physiologicalReaction direction="left-to-right" evidence="20">
        <dbReference type="Rhea" id="RHEA:76760"/>
    </physiologicalReaction>
</comment>
<evidence type="ECO:0000256" key="22">
    <source>
        <dbReference type="ARBA" id="ARBA00051516"/>
    </source>
</evidence>
<dbReference type="InterPro" id="IPR001128">
    <property type="entry name" value="Cyt_P450"/>
</dbReference>
<evidence type="ECO:0000256" key="23">
    <source>
        <dbReference type="ARBA" id="ARBA00052652"/>
    </source>
</evidence>
<keyword evidence="10 26" id="KW-0479">Metal-binding</keyword>
<evidence type="ECO:0000256" key="28">
    <source>
        <dbReference type="SAM" id="Phobius"/>
    </source>
</evidence>
<dbReference type="GO" id="GO:0005506">
    <property type="term" value="F:iron ion binding"/>
    <property type="evidence" value="ECO:0007669"/>
    <property type="project" value="InterPro"/>
</dbReference>
<keyword evidence="11" id="KW-0274">FAD</keyword>
<dbReference type="InterPro" id="IPR036396">
    <property type="entry name" value="Cyt_P450_sf"/>
</dbReference>
<evidence type="ECO:0000256" key="2">
    <source>
        <dbReference type="ARBA" id="ARBA00001971"/>
    </source>
</evidence>
<proteinExistence type="inferred from homology"/>
<keyword evidence="13" id="KW-0249">Electron transport</keyword>
<evidence type="ECO:0000313" key="29">
    <source>
        <dbReference type="EMBL" id="OKP11758.1"/>
    </source>
</evidence>
<dbReference type="EC" id="1.6.2.4" evidence="17"/>
<keyword evidence="15 26" id="KW-0408">Iron</keyword>
<sequence length="481" mass="54253">MSSSIPQPPRLPLLGNIFDVDPNDPWGSLKRLADRYGELLAFLALAITDYQSGPIYKIEVLGKNIVVIASASLAEEVCDEKRFRKYIKAPVVQEMRKSVHDALFTAYDDEPSWGIAHRIMAPFVAPSTDDVRVRELQNMAAELVAKWTSMESQRVNVTEDLKRLNVQSVMSYFFNQRHDILAGQGPDVVRLMDRATWETIKRPGKPKLLRWLYYDRLFYAYIKDFRTIAADFIADKEAERPPKDDMLHALLTAKDPKTGQVMDRERVIDEIITIMVTASSTTGLMSFALYYLLTHPEEMTKARQEIDHVLGPHSPITPQDLGRLPYLEATLRETLRLSAAAPGFLVEPVPSGLPGIISLAGGKYQIPSNQPIMVILSAVNRDPEVFQDPEVFRPERMLDEAYSRLPAGAKKGFGNGKRYCFGKRFAWQLSMITLISVLRGVDFKIADKDYKLKSTGKQICANFQAPVEFFVTAGPRNALRP</sequence>
<name>A0A1Q5UGZ0_9EURO</name>
<keyword evidence="12" id="KW-0521">NADP</keyword>
<evidence type="ECO:0000256" key="16">
    <source>
        <dbReference type="ARBA" id="ARBA00023033"/>
    </source>
</evidence>
<dbReference type="InterPro" id="IPR017972">
    <property type="entry name" value="Cyt_P450_CS"/>
</dbReference>
<dbReference type="Gene3D" id="1.10.630.10">
    <property type="entry name" value="Cytochrome P450"/>
    <property type="match status" value="1"/>
</dbReference>
<keyword evidence="28" id="KW-0812">Transmembrane</keyword>
<dbReference type="EC" id="1.14.14.1" evidence="5"/>
<comment type="cofactor">
    <cofactor evidence="2 26">
        <name>heme</name>
        <dbReference type="ChEBI" id="CHEBI:30413"/>
    </cofactor>
</comment>
<evidence type="ECO:0000256" key="18">
    <source>
        <dbReference type="ARBA" id="ARBA00047827"/>
    </source>
</evidence>
<comment type="caution">
    <text evidence="29">The sequence shown here is derived from an EMBL/GenBank/DDBJ whole genome shotgun (WGS) entry which is preliminary data.</text>
</comment>
<keyword evidence="7 26" id="KW-0349">Heme</keyword>
<evidence type="ECO:0000256" key="5">
    <source>
        <dbReference type="ARBA" id="ARBA00012109"/>
    </source>
</evidence>
<dbReference type="EMBL" id="MNBE01000273">
    <property type="protein sequence ID" value="OKP11758.1"/>
    <property type="molecule type" value="Genomic_DNA"/>
</dbReference>
<evidence type="ECO:0000256" key="15">
    <source>
        <dbReference type="ARBA" id="ARBA00023004"/>
    </source>
</evidence>
<dbReference type="SUPFAM" id="SSF48264">
    <property type="entry name" value="Cytochrome P450"/>
    <property type="match status" value="1"/>
</dbReference>
<evidence type="ECO:0000256" key="14">
    <source>
        <dbReference type="ARBA" id="ARBA00023002"/>
    </source>
</evidence>
<organism evidence="29 30">
    <name type="scientific">Penicillium subrubescens</name>
    <dbReference type="NCBI Taxonomy" id="1316194"/>
    <lineage>
        <taxon>Eukaryota</taxon>
        <taxon>Fungi</taxon>
        <taxon>Dikarya</taxon>
        <taxon>Ascomycota</taxon>
        <taxon>Pezizomycotina</taxon>
        <taxon>Eurotiomycetes</taxon>
        <taxon>Eurotiomycetidae</taxon>
        <taxon>Eurotiales</taxon>
        <taxon>Aspergillaceae</taxon>
        <taxon>Penicillium</taxon>
    </lineage>
</organism>
<keyword evidence="6" id="KW-0813">Transport</keyword>
<evidence type="ECO:0000256" key="25">
    <source>
        <dbReference type="ARBA" id="ARBA00081991"/>
    </source>
</evidence>
<evidence type="ECO:0000256" key="21">
    <source>
        <dbReference type="ARBA" id="ARBA00050725"/>
    </source>
</evidence>
<evidence type="ECO:0000256" key="1">
    <source>
        <dbReference type="ARBA" id="ARBA00001917"/>
    </source>
</evidence>
<feature type="binding site" description="axial binding residue" evidence="26">
    <location>
        <position position="420"/>
    </location>
    <ligand>
        <name>heme</name>
        <dbReference type="ChEBI" id="CHEBI:30413"/>
    </ligand>
    <ligandPart>
        <name>Fe</name>
        <dbReference type="ChEBI" id="CHEBI:18248"/>
    </ligandPart>
</feature>
<dbReference type="GO" id="GO:0003958">
    <property type="term" value="F:NADPH-hemoprotein reductase activity"/>
    <property type="evidence" value="ECO:0007669"/>
    <property type="project" value="UniProtKB-EC"/>
</dbReference>
<dbReference type="GO" id="GO:0043386">
    <property type="term" value="P:mycotoxin biosynthetic process"/>
    <property type="evidence" value="ECO:0007669"/>
    <property type="project" value="UniProtKB-ARBA"/>
</dbReference>
<gene>
    <name evidence="29" type="ORF">PENSUB_2624</name>
</gene>
<comment type="cofactor">
    <cofactor evidence="3">
        <name>FAD</name>
        <dbReference type="ChEBI" id="CHEBI:57692"/>
    </cofactor>
</comment>
<evidence type="ECO:0000256" key="19">
    <source>
        <dbReference type="ARBA" id="ARBA00049342"/>
    </source>
</evidence>
<dbReference type="InterPro" id="IPR050121">
    <property type="entry name" value="Cytochrome_P450_monoxygenase"/>
</dbReference>
<dbReference type="InterPro" id="IPR002401">
    <property type="entry name" value="Cyt_P450_E_grp-I"/>
</dbReference>
<keyword evidence="9" id="KW-0288">FMN</keyword>
<comment type="similarity">
    <text evidence="27">Belongs to the cytochrome P450 family.</text>
</comment>
<reference evidence="29 30" key="1">
    <citation type="submission" date="2016-10" db="EMBL/GenBank/DDBJ databases">
        <title>Genome sequence of the ascomycete fungus Penicillium subrubescens.</title>
        <authorList>
            <person name="De Vries R.P."/>
            <person name="Peng M."/>
            <person name="Dilokpimol A."/>
            <person name="Hilden K."/>
            <person name="Makela M.R."/>
            <person name="Grigoriev I."/>
            <person name="Riley R."/>
            <person name="Granchi Z."/>
        </authorList>
    </citation>
    <scope>NUCLEOTIDE SEQUENCE [LARGE SCALE GENOMIC DNA]</scope>
    <source>
        <strain evidence="29 30">CBS 132785</strain>
    </source>
</reference>
<dbReference type="PANTHER" id="PTHR24305:SF108">
    <property type="entry name" value="P450, PUTATIVE (EUROFUNG)-RELATED"/>
    <property type="match status" value="1"/>
</dbReference>
<evidence type="ECO:0000256" key="26">
    <source>
        <dbReference type="PIRSR" id="PIRSR602401-1"/>
    </source>
</evidence>
<comment type="cofactor">
    <cofactor evidence="1">
        <name>FMN</name>
        <dbReference type="ChEBI" id="CHEBI:58210"/>
    </cofactor>
</comment>
<evidence type="ECO:0000256" key="17">
    <source>
        <dbReference type="ARBA" id="ARBA00023797"/>
    </source>
</evidence>
<dbReference type="PROSITE" id="PS00086">
    <property type="entry name" value="CYTOCHROME_P450"/>
    <property type="match status" value="1"/>
</dbReference>
<dbReference type="STRING" id="1316194.A0A1Q5UGZ0"/>
<dbReference type="Proteomes" id="UP000186955">
    <property type="component" value="Unassembled WGS sequence"/>
</dbReference>
<evidence type="ECO:0000256" key="3">
    <source>
        <dbReference type="ARBA" id="ARBA00001974"/>
    </source>
</evidence>
<evidence type="ECO:0000256" key="4">
    <source>
        <dbReference type="ARBA" id="ARBA00010018"/>
    </source>
</evidence>
<evidence type="ECO:0000256" key="13">
    <source>
        <dbReference type="ARBA" id="ARBA00022982"/>
    </source>
</evidence>
<keyword evidence="14 27" id="KW-0560">Oxidoreductase</keyword>
<evidence type="ECO:0000256" key="9">
    <source>
        <dbReference type="ARBA" id="ARBA00022643"/>
    </source>
</evidence>
<comment type="catalytic activity">
    <reaction evidence="22">
        <text>dodecanoate + reduced [NADPH--hemoprotein reductase] + O2 = 5-hydroxydodecanoate + oxidized [NADPH--hemoprotein reductase] + H2O + H(+)</text>
        <dbReference type="Rhea" id="RHEA:76723"/>
        <dbReference type="Rhea" id="RHEA-COMP:11964"/>
        <dbReference type="Rhea" id="RHEA-COMP:11965"/>
        <dbReference type="ChEBI" id="CHEBI:15377"/>
        <dbReference type="ChEBI" id="CHEBI:15378"/>
        <dbReference type="ChEBI" id="CHEBI:15379"/>
        <dbReference type="ChEBI" id="CHEBI:18262"/>
        <dbReference type="ChEBI" id="CHEBI:57618"/>
        <dbReference type="ChEBI" id="CHEBI:58210"/>
        <dbReference type="ChEBI" id="CHEBI:195418"/>
    </reaction>
    <physiologicalReaction direction="left-to-right" evidence="22">
        <dbReference type="Rhea" id="RHEA:76724"/>
    </physiologicalReaction>
</comment>
<evidence type="ECO:0000256" key="20">
    <source>
        <dbReference type="ARBA" id="ARBA00050670"/>
    </source>
</evidence>
<comment type="catalytic activity">
    <reaction evidence="23">
        <text>dodecan-1-ol + reduced [NADPH--hemoprotein reductase] + O2 = 1,6-dodecanediol + oxidized [NADPH--hemoprotein reductase] + H2O + H(+)</text>
        <dbReference type="Rhea" id="RHEA:76779"/>
        <dbReference type="Rhea" id="RHEA-COMP:11964"/>
        <dbReference type="Rhea" id="RHEA-COMP:11965"/>
        <dbReference type="ChEBI" id="CHEBI:15377"/>
        <dbReference type="ChEBI" id="CHEBI:15378"/>
        <dbReference type="ChEBI" id="CHEBI:15379"/>
        <dbReference type="ChEBI" id="CHEBI:28878"/>
        <dbReference type="ChEBI" id="CHEBI:57618"/>
        <dbReference type="ChEBI" id="CHEBI:58210"/>
        <dbReference type="ChEBI" id="CHEBI:195445"/>
    </reaction>
    <physiologicalReaction direction="left-to-right" evidence="23">
        <dbReference type="Rhea" id="RHEA:76780"/>
    </physiologicalReaction>
</comment>
<evidence type="ECO:0000313" key="30">
    <source>
        <dbReference type="Proteomes" id="UP000186955"/>
    </source>
</evidence>
<dbReference type="Pfam" id="PF00067">
    <property type="entry name" value="p450"/>
    <property type="match status" value="1"/>
</dbReference>
<dbReference type="OrthoDB" id="1470350at2759"/>
<comment type="catalytic activity">
    <reaction evidence="21">
        <text>dodecan-1-ol + reduced [NADPH--hemoprotein reductase] + O2 = 1,4-dodecanediol + oxidized [NADPH--hemoprotein reductase] + H2O + H(+)</text>
        <dbReference type="Rhea" id="RHEA:76763"/>
        <dbReference type="Rhea" id="RHEA-COMP:11964"/>
        <dbReference type="Rhea" id="RHEA-COMP:11965"/>
        <dbReference type="ChEBI" id="CHEBI:15377"/>
        <dbReference type="ChEBI" id="CHEBI:15378"/>
        <dbReference type="ChEBI" id="CHEBI:15379"/>
        <dbReference type="ChEBI" id="CHEBI:28878"/>
        <dbReference type="ChEBI" id="CHEBI:57618"/>
        <dbReference type="ChEBI" id="CHEBI:58210"/>
        <dbReference type="ChEBI" id="CHEBI:195422"/>
    </reaction>
    <physiologicalReaction direction="left-to-right" evidence="21">
        <dbReference type="Rhea" id="RHEA:76764"/>
    </physiologicalReaction>
</comment>
<evidence type="ECO:0000256" key="10">
    <source>
        <dbReference type="ARBA" id="ARBA00022723"/>
    </source>
</evidence>
<evidence type="ECO:0000256" key="12">
    <source>
        <dbReference type="ARBA" id="ARBA00022857"/>
    </source>
</evidence>
<evidence type="ECO:0000256" key="8">
    <source>
        <dbReference type="ARBA" id="ARBA00022630"/>
    </source>
</evidence>
<evidence type="ECO:0000256" key="7">
    <source>
        <dbReference type="ARBA" id="ARBA00022617"/>
    </source>
</evidence>
<protein>
    <recommendedName>
        <fullName evidence="24">Self-sufficient cytochrome P450 monooxygenase CYP505E4</fullName>
        <ecNumber evidence="5">1.14.14.1</ecNumber>
        <ecNumber evidence="17">1.6.2.4</ecNumber>
    </recommendedName>
    <alternativeName>
        <fullName evidence="25">Bifunctional cytochrome P450/NADPH--P450 reductase CYP505E4</fullName>
    </alternativeName>
</protein>
<dbReference type="AlphaFoldDB" id="A0A1Q5UGZ0"/>
<accession>A0A1Q5UGZ0</accession>
<comment type="similarity">
    <text evidence="4">In the N-terminal section; belongs to the cytochrome P450 family.</text>
</comment>
<dbReference type="FunFam" id="1.10.630.10:FF:000040">
    <property type="entry name" value="Bifunctional cytochrome P450/NADPH--P450 reductase"/>
    <property type="match status" value="1"/>
</dbReference>
<evidence type="ECO:0000256" key="11">
    <source>
        <dbReference type="ARBA" id="ARBA00022827"/>
    </source>
</evidence>
<keyword evidence="28" id="KW-1133">Transmembrane helix</keyword>
<dbReference type="GO" id="GO:0020037">
    <property type="term" value="F:heme binding"/>
    <property type="evidence" value="ECO:0007669"/>
    <property type="project" value="InterPro"/>
</dbReference>
<evidence type="ECO:0000256" key="27">
    <source>
        <dbReference type="RuleBase" id="RU000461"/>
    </source>
</evidence>
<evidence type="ECO:0000256" key="24">
    <source>
        <dbReference type="ARBA" id="ARBA00069187"/>
    </source>
</evidence>
<feature type="transmembrane region" description="Helical" evidence="28">
    <location>
        <begin position="271"/>
        <end position="293"/>
    </location>
</feature>
<evidence type="ECO:0000256" key="6">
    <source>
        <dbReference type="ARBA" id="ARBA00022448"/>
    </source>
</evidence>
<keyword evidence="8" id="KW-0285">Flavoprotein</keyword>
<comment type="catalytic activity">
    <reaction evidence="18">
        <text>an organic molecule + reduced [NADPH--hemoprotein reductase] + O2 = an alcohol + oxidized [NADPH--hemoprotein reductase] + H2O + H(+)</text>
        <dbReference type="Rhea" id="RHEA:17149"/>
        <dbReference type="Rhea" id="RHEA-COMP:11964"/>
        <dbReference type="Rhea" id="RHEA-COMP:11965"/>
        <dbReference type="ChEBI" id="CHEBI:15377"/>
        <dbReference type="ChEBI" id="CHEBI:15378"/>
        <dbReference type="ChEBI" id="CHEBI:15379"/>
        <dbReference type="ChEBI" id="CHEBI:30879"/>
        <dbReference type="ChEBI" id="CHEBI:57618"/>
        <dbReference type="ChEBI" id="CHEBI:58210"/>
        <dbReference type="ChEBI" id="CHEBI:142491"/>
        <dbReference type="EC" id="1.14.14.1"/>
    </reaction>
</comment>
<keyword evidence="30" id="KW-1185">Reference proteome</keyword>
<comment type="catalytic activity">
    <reaction evidence="19">
        <text>2 oxidized [cytochrome P450] + NADPH = 2 reduced [cytochrome P450] + NADP(+) + H(+)</text>
        <dbReference type="Rhea" id="RHEA:24040"/>
        <dbReference type="Rhea" id="RHEA-COMP:14627"/>
        <dbReference type="Rhea" id="RHEA-COMP:14628"/>
        <dbReference type="ChEBI" id="CHEBI:15378"/>
        <dbReference type="ChEBI" id="CHEBI:55376"/>
        <dbReference type="ChEBI" id="CHEBI:57783"/>
        <dbReference type="ChEBI" id="CHEBI:58349"/>
        <dbReference type="ChEBI" id="CHEBI:60344"/>
        <dbReference type="EC" id="1.6.2.4"/>
    </reaction>
</comment>
<dbReference type="GO" id="GO:0016712">
    <property type="term" value="F:oxidoreductase activity, acting on paired donors, with incorporation or reduction of molecular oxygen, reduced flavin or flavoprotein as one donor, and incorporation of one atom of oxygen"/>
    <property type="evidence" value="ECO:0007669"/>
    <property type="project" value="UniProtKB-EC"/>
</dbReference>
<keyword evidence="28" id="KW-0472">Membrane</keyword>
<keyword evidence="16 27" id="KW-0503">Monooxygenase</keyword>